<evidence type="ECO:0000313" key="2">
    <source>
        <dbReference type="Proteomes" id="UP001180020"/>
    </source>
</evidence>
<sequence>MEIEEEGPPSSASSLPRDSSALCYLWDNGILAAKKPDDEETEFLNQVEDFSLPQKFHVKEEE</sequence>
<keyword evidence="2" id="KW-1185">Reference proteome</keyword>
<accession>A0AAV9FD83</accession>
<reference evidence="1" key="2">
    <citation type="submission" date="2023-06" db="EMBL/GenBank/DDBJ databases">
        <authorList>
            <person name="Ma L."/>
            <person name="Liu K.-W."/>
            <person name="Li Z."/>
            <person name="Hsiao Y.-Y."/>
            <person name="Qi Y."/>
            <person name="Fu T."/>
            <person name="Tang G."/>
            <person name="Zhang D."/>
            <person name="Sun W.-H."/>
            <person name="Liu D.-K."/>
            <person name="Li Y."/>
            <person name="Chen G.-Z."/>
            <person name="Liu X.-D."/>
            <person name="Liao X.-Y."/>
            <person name="Jiang Y.-T."/>
            <person name="Yu X."/>
            <person name="Hao Y."/>
            <person name="Huang J."/>
            <person name="Zhao X.-W."/>
            <person name="Ke S."/>
            <person name="Chen Y.-Y."/>
            <person name="Wu W.-L."/>
            <person name="Hsu J.-L."/>
            <person name="Lin Y.-F."/>
            <person name="Huang M.-D."/>
            <person name="Li C.-Y."/>
            <person name="Huang L."/>
            <person name="Wang Z.-W."/>
            <person name="Zhao X."/>
            <person name="Zhong W.-Y."/>
            <person name="Peng D.-H."/>
            <person name="Ahmad S."/>
            <person name="Lan S."/>
            <person name="Zhang J.-S."/>
            <person name="Tsai W.-C."/>
            <person name="Van De Peer Y."/>
            <person name="Liu Z.-J."/>
        </authorList>
    </citation>
    <scope>NUCLEOTIDE SEQUENCE</scope>
    <source>
        <strain evidence="1">CP</strain>
        <tissue evidence="1">Leaves</tissue>
    </source>
</reference>
<gene>
    <name evidence="1" type="ORF">QJS10_CPA02g00993</name>
</gene>
<protein>
    <submittedName>
        <fullName evidence="1">Uncharacterized protein</fullName>
    </submittedName>
</protein>
<dbReference type="AlphaFoldDB" id="A0AAV9FD83"/>
<reference evidence="1" key="1">
    <citation type="journal article" date="2023" name="Nat. Commun.">
        <title>Diploid and tetraploid genomes of Acorus and the evolution of monocots.</title>
        <authorList>
            <person name="Ma L."/>
            <person name="Liu K.W."/>
            <person name="Li Z."/>
            <person name="Hsiao Y.Y."/>
            <person name="Qi Y."/>
            <person name="Fu T."/>
            <person name="Tang G.D."/>
            <person name="Zhang D."/>
            <person name="Sun W.H."/>
            <person name="Liu D.K."/>
            <person name="Li Y."/>
            <person name="Chen G.Z."/>
            <person name="Liu X.D."/>
            <person name="Liao X.Y."/>
            <person name="Jiang Y.T."/>
            <person name="Yu X."/>
            <person name="Hao Y."/>
            <person name="Huang J."/>
            <person name="Zhao X.W."/>
            <person name="Ke S."/>
            <person name="Chen Y.Y."/>
            <person name="Wu W.L."/>
            <person name="Hsu J.L."/>
            <person name="Lin Y.F."/>
            <person name="Huang M.D."/>
            <person name="Li C.Y."/>
            <person name="Huang L."/>
            <person name="Wang Z.W."/>
            <person name="Zhao X."/>
            <person name="Zhong W.Y."/>
            <person name="Peng D.H."/>
            <person name="Ahmad S."/>
            <person name="Lan S."/>
            <person name="Zhang J.S."/>
            <person name="Tsai W.C."/>
            <person name="Van de Peer Y."/>
            <person name="Liu Z.J."/>
        </authorList>
    </citation>
    <scope>NUCLEOTIDE SEQUENCE</scope>
    <source>
        <strain evidence="1">CP</strain>
    </source>
</reference>
<dbReference type="EMBL" id="JAUJYO010000002">
    <property type="protein sequence ID" value="KAK1322848.1"/>
    <property type="molecule type" value="Genomic_DNA"/>
</dbReference>
<organism evidence="1 2">
    <name type="scientific">Acorus calamus</name>
    <name type="common">Sweet flag</name>
    <dbReference type="NCBI Taxonomy" id="4465"/>
    <lineage>
        <taxon>Eukaryota</taxon>
        <taxon>Viridiplantae</taxon>
        <taxon>Streptophyta</taxon>
        <taxon>Embryophyta</taxon>
        <taxon>Tracheophyta</taxon>
        <taxon>Spermatophyta</taxon>
        <taxon>Magnoliopsida</taxon>
        <taxon>Liliopsida</taxon>
        <taxon>Acoraceae</taxon>
        <taxon>Acorus</taxon>
    </lineage>
</organism>
<dbReference type="Proteomes" id="UP001180020">
    <property type="component" value="Unassembled WGS sequence"/>
</dbReference>
<name>A0AAV9FD83_ACOCL</name>
<evidence type="ECO:0000313" key="1">
    <source>
        <dbReference type="EMBL" id="KAK1322848.1"/>
    </source>
</evidence>
<comment type="caution">
    <text evidence="1">The sequence shown here is derived from an EMBL/GenBank/DDBJ whole genome shotgun (WGS) entry which is preliminary data.</text>
</comment>
<proteinExistence type="predicted"/>